<proteinExistence type="predicted"/>
<evidence type="ECO:0000313" key="2">
    <source>
        <dbReference type="EMBL" id="MBE1459506.1"/>
    </source>
</evidence>
<dbReference type="EMBL" id="JADBDY010000001">
    <property type="protein sequence ID" value="MBE1459506.1"/>
    <property type="molecule type" value="Genomic_DNA"/>
</dbReference>
<comment type="caution">
    <text evidence="2">The sequence shown here is derived from an EMBL/GenBank/DDBJ whole genome shotgun (WGS) entry which is preliminary data.</text>
</comment>
<evidence type="ECO:0000313" key="3">
    <source>
        <dbReference type="Proteomes" id="UP000598217"/>
    </source>
</evidence>
<dbReference type="Proteomes" id="UP000598217">
    <property type="component" value="Unassembled WGS sequence"/>
</dbReference>
<accession>A0ABR9HKK4</accession>
<evidence type="ECO:0000256" key="1">
    <source>
        <dbReference type="SAM" id="MobiDB-lite"/>
    </source>
</evidence>
<sequence length="241" mass="25254">MWRKDPVAAAGFGRRLPAVTGPESSKSTNRAYQNHWRPSAPPGHGGRASVNSPANRLFTGAGIVGGQALADNTSPLAPSGSHGNSHNFSAGSRPGRYELPPCRAAVSFGEGSPPPGSGPSRPRRGRCPEGVGPGVMGGPGFRRGGKGSHGNWCSCVRIFRRAETRRRASAVTASSWDLRNRCPGGSEMFLPSRFPAWPPSGSGCLRESGRATAVLGSRVVRPQGRNGPKQLRRGCRSGVRA</sequence>
<feature type="region of interest" description="Disordered" evidence="1">
    <location>
        <begin position="1"/>
        <end position="146"/>
    </location>
</feature>
<gene>
    <name evidence="2" type="ORF">H4W79_003720</name>
</gene>
<name>A0ABR9HKK4_9ACTN</name>
<organism evidence="2 3">
    <name type="scientific">Nocardiopsis terrae</name>
    <dbReference type="NCBI Taxonomy" id="372655"/>
    <lineage>
        <taxon>Bacteria</taxon>
        <taxon>Bacillati</taxon>
        <taxon>Actinomycetota</taxon>
        <taxon>Actinomycetes</taxon>
        <taxon>Streptosporangiales</taxon>
        <taxon>Nocardiopsidaceae</taxon>
        <taxon>Nocardiopsis</taxon>
    </lineage>
</organism>
<feature type="compositionally biased region" description="Polar residues" evidence="1">
    <location>
        <begin position="70"/>
        <end position="90"/>
    </location>
</feature>
<feature type="compositionally biased region" description="Polar residues" evidence="1">
    <location>
        <begin position="22"/>
        <end position="32"/>
    </location>
</feature>
<feature type="compositionally biased region" description="Gly residues" evidence="1">
    <location>
        <begin position="131"/>
        <end position="142"/>
    </location>
</feature>
<feature type="region of interest" description="Disordered" evidence="1">
    <location>
        <begin position="221"/>
        <end position="241"/>
    </location>
</feature>
<reference evidence="2 3" key="1">
    <citation type="submission" date="2020-10" db="EMBL/GenBank/DDBJ databases">
        <title>Sequencing the genomes of 1000 actinobacteria strains.</title>
        <authorList>
            <person name="Klenk H.-P."/>
        </authorList>
    </citation>
    <scope>NUCLEOTIDE SEQUENCE [LARGE SCALE GENOMIC DNA]</scope>
    <source>
        <strain evidence="2 3">DSM 45157</strain>
    </source>
</reference>
<keyword evidence="3" id="KW-1185">Reference proteome</keyword>
<protein>
    <submittedName>
        <fullName evidence="2">Uncharacterized protein</fullName>
    </submittedName>
</protein>